<accession>A0ACA9UJW9</accession>
<proteinExistence type="predicted"/>
<dbReference type="EMBL" id="CADEHS020000498">
    <property type="protein sequence ID" value="CAG9952717.1"/>
    <property type="molecule type" value="Genomic_DNA"/>
</dbReference>
<organism evidence="1 2">
    <name type="scientific">Clonostachys rosea f. rosea IK726</name>
    <dbReference type="NCBI Taxonomy" id="1349383"/>
    <lineage>
        <taxon>Eukaryota</taxon>
        <taxon>Fungi</taxon>
        <taxon>Dikarya</taxon>
        <taxon>Ascomycota</taxon>
        <taxon>Pezizomycotina</taxon>
        <taxon>Sordariomycetes</taxon>
        <taxon>Hypocreomycetidae</taxon>
        <taxon>Hypocreales</taxon>
        <taxon>Bionectriaceae</taxon>
        <taxon>Clonostachys</taxon>
    </lineage>
</organism>
<reference evidence="1" key="1">
    <citation type="submission" date="2020-04" db="EMBL/GenBank/DDBJ databases">
        <authorList>
            <person name="Broberg M."/>
        </authorList>
    </citation>
    <scope>NUCLEOTIDE SEQUENCE</scope>
</reference>
<protein>
    <submittedName>
        <fullName evidence="1">Uncharacterized protein</fullName>
    </submittedName>
</protein>
<keyword evidence="2" id="KW-1185">Reference proteome</keyword>
<sequence length="867" mass="98775">MDIKSITSSMTSDTKTDYFEQFLKQKWQVCMRKLESKLGKLDFKESLELGKSSADRNYTAHIINEIESRKYHGQHQWLQEFSSNLRMILQETMPFSLWVAVALGRPPESMSLFRGLFHLLINCSSASTQTASKFTEHHTDLRKAIHQVVQIVQFLPTQDDVREATVDFCINLMTFWVTCIKFIRTKKHTIDRAMSSRQWAGEADPWSELNMNWKKLMSESDQVLVSLRNMADLAARESMVSHTSAIAPNTISIENVQFPVFVLPIPENPGFFGRRDILERINNHLNPSKKQPGFRCYTVYGTGGVGKTQVALAYVYQHRDSYDAIFWINSESKVSIRQSFLEIALSLQLPGVNQRDNAEQVREAVETWFRTTSRNWLLVFDNVESWDNILNYWPHHPGSAIITSRDYRLAGRPASEGEQLDTFSDRESFDFFKSSVESWSNDDSEEAHAAKKLLTELDGLPLAIDQIAGLIKLYEMSVQEFLELYEEESAVLHSERGIGSDIFYPKSLDMVWKVTFENSSKTPSTLHLLGVLSLLSANLIPQELFEPASHFQLPEHLKFCRTQLGFLHETDEVESCGKLLEAAYLGCELYRGDKAELDIVKSHLLNTDALIAWQSLDYKRTEETMQQAVDIRIKRLSPDDDRIVGCINNLGNLWAAQGKLDKALTVYLDSEARLKESNIPPCVDLCRASLNLARLYRARGNFGNAREKLSEAETYLKDETMSMMPLWVAAGEFIAGDIHNDLKEFAEAKSRYQRALELREKHQPGDATVAATAYKLASVKLQLGETREAKNLLTSGLSIVMRKKSQGNTGRILELLEQTAAQENDSQSAMSYHTRINAIRESMAVIYGQVTFDGFSFFDPYISFFDR</sequence>
<reference evidence="1" key="2">
    <citation type="submission" date="2021-10" db="EMBL/GenBank/DDBJ databases">
        <authorList>
            <person name="Piombo E."/>
        </authorList>
    </citation>
    <scope>NUCLEOTIDE SEQUENCE</scope>
</reference>
<name>A0ACA9UJW9_BIOOC</name>
<dbReference type="Proteomes" id="UP000836387">
    <property type="component" value="Unassembled WGS sequence"/>
</dbReference>
<comment type="caution">
    <text evidence="1">The sequence shown here is derived from an EMBL/GenBank/DDBJ whole genome shotgun (WGS) entry which is preliminary data.</text>
</comment>
<gene>
    <name evidence="1" type="ORF">CRV2_00017202</name>
</gene>
<evidence type="ECO:0000313" key="2">
    <source>
        <dbReference type="Proteomes" id="UP000836387"/>
    </source>
</evidence>
<evidence type="ECO:0000313" key="1">
    <source>
        <dbReference type="EMBL" id="CAG9952717.1"/>
    </source>
</evidence>